<comment type="cofactor">
    <cofactor evidence="8">
        <name>Zn(2+)</name>
        <dbReference type="ChEBI" id="CHEBI:29105"/>
    </cofactor>
    <text evidence="8">Binds 1 zinc ion per subunit.</text>
</comment>
<feature type="binding site" evidence="8">
    <location>
        <position position="87"/>
    </location>
    <ligand>
        <name>Zn(2+)</name>
        <dbReference type="ChEBI" id="CHEBI:29105"/>
        <note>catalytic</note>
    </ligand>
</feature>
<accession>A0A4U8YR91</accession>
<keyword evidence="5 8" id="KW-0378">Hydrolase</keyword>
<comment type="catalytic activity">
    <reaction evidence="7 8">
        <text>adenosine(34) in tRNA + H2O + H(+) = inosine(34) in tRNA + NH4(+)</text>
        <dbReference type="Rhea" id="RHEA:43168"/>
        <dbReference type="Rhea" id="RHEA-COMP:10373"/>
        <dbReference type="Rhea" id="RHEA-COMP:10374"/>
        <dbReference type="ChEBI" id="CHEBI:15377"/>
        <dbReference type="ChEBI" id="CHEBI:15378"/>
        <dbReference type="ChEBI" id="CHEBI:28938"/>
        <dbReference type="ChEBI" id="CHEBI:74411"/>
        <dbReference type="ChEBI" id="CHEBI:82852"/>
        <dbReference type="EC" id="3.5.4.33"/>
    </reaction>
</comment>
<name>A0A4U8YR91_9BACT</name>
<feature type="active site" description="Proton donor" evidence="8">
    <location>
        <position position="56"/>
    </location>
</feature>
<dbReference type="PROSITE" id="PS00903">
    <property type="entry name" value="CYT_DCMP_DEAMINASES_1"/>
    <property type="match status" value="1"/>
</dbReference>
<sequence length="165" mass="18213">MKNDTYYMDMAIEEAKKAGQKGEVPIGCVIVAETGEVISAAHNLTISLSDPTAHAEILAIRKASKELNNYRLPGMSLYATIEPCIMCMGAIVHARFSRVVFGACDEKWGGAGSLYNLADDSRLNHSLDVIPSVCADACRTLMQDFFRLRRREQKARKKSALQQDT</sequence>
<dbReference type="PANTHER" id="PTHR11079">
    <property type="entry name" value="CYTOSINE DEAMINASE FAMILY MEMBER"/>
    <property type="match status" value="1"/>
</dbReference>
<dbReference type="InterPro" id="IPR002125">
    <property type="entry name" value="CMP_dCMP_dom"/>
</dbReference>
<dbReference type="InterPro" id="IPR028883">
    <property type="entry name" value="tRNA_aden_deaminase"/>
</dbReference>
<dbReference type="FunFam" id="3.40.140.10:FF:000005">
    <property type="entry name" value="tRNA-specific adenosine deaminase"/>
    <property type="match status" value="1"/>
</dbReference>
<gene>
    <name evidence="8" type="primary">tadA</name>
    <name evidence="10" type="ORF">MSL71_45460</name>
</gene>
<dbReference type="NCBIfam" id="NF008113">
    <property type="entry name" value="PRK10860.1"/>
    <property type="match status" value="1"/>
</dbReference>
<dbReference type="Gene3D" id="3.40.140.10">
    <property type="entry name" value="Cytidine Deaminase, domain 2"/>
    <property type="match status" value="1"/>
</dbReference>
<dbReference type="GO" id="GO:0002100">
    <property type="term" value="P:tRNA wobble adenosine to inosine editing"/>
    <property type="evidence" value="ECO:0007669"/>
    <property type="project" value="UniProtKB-UniRule"/>
</dbReference>
<dbReference type="GO" id="GO:0008270">
    <property type="term" value="F:zinc ion binding"/>
    <property type="evidence" value="ECO:0007669"/>
    <property type="project" value="UniProtKB-UniRule"/>
</dbReference>
<dbReference type="Proteomes" id="UP000507962">
    <property type="component" value="Unassembled WGS sequence"/>
</dbReference>
<feature type="binding site" evidence="8">
    <location>
        <position position="84"/>
    </location>
    <ligand>
        <name>Zn(2+)</name>
        <dbReference type="ChEBI" id="CHEBI:29105"/>
        <note>catalytic</note>
    </ligand>
</feature>
<feature type="binding site" evidence="8">
    <location>
        <position position="54"/>
    </location>
    <ligand>
        <name>Zn(2+)</name>
        <dbReference type="ChEBI" id="CHEBI:29105"/>
        <note>catalytic</note>
    </ligand>
</feature>
<dbReference type="EC" id="3.5.4.33" evidence="8"/>
<comment type="subunit">
    <text evidence="2 8">Homodimer.</text>
</comment>
<evidence type="ECO:0000256" key="3">
    <source>
        <dbReference type="ARBA" id="ARBA00022694"/>
    </source>
</evidence>
<keyword evidence="3 8" id="KW-0819">tRNA processing</keyword>
<dbReference type="InterPro" id="IPR016193">
    <property type="entry name" value="Cytidine_deaminase-like"/>
</dbReference>
<feature type="domain" description="CMP/dCMP-type deaminase" evidence="9">
    <location>
        <begin position="2"/>
        <end position="130"/>
    </location>
</feature>
<dbReference type="InterPro" id="IPR016192">
    <property type="entry name" value="APOBEC/CMP_deaminase_Zn-bd"/>
</dbReference>
<protein>
    <recommendedName>
        <fullName evidence="8">tRNA-specific adenosine deaminase</fullName>
        <ecNumber evidence="8">3.5.4.33</ecNumber>
    </recommendedName>
</protein>
<comment type="similarity">
    <text evidence="1">Belongs to the cytidine and deoxycytidylate deaminase family. ADAT2 subfamily.</text>
</comment>
<dbReference type="EMBL" id="CAADHO010000011">
    <property type="protein sequence ID" value="VFQ46865.1"/>
    <property type="molecule type" value="Genomic_DNA"/>
</dbReference>
<organism evidence="10 11">
    <name type="scientific">Desulfoluna butyratoxydans</name>
    <dbReference type="NCBI Taxonomy" id="231438"/>
    <lineage>
        <taxon>Bacteria</taxon>
        <taxon>Pseudomonadati</taxon>
        <taxon>Thermodesulfobacteriota</taxon>
        <taxon>Desulfobacteria</taxon>
        <taxon>Desulfobacterales</taxon>
        <taxon>Desulfolunaceae</taxon>
        <taxon>Desulfoluna</taxon>
    </lineage>
</organism>
<reference evidence="10 11" key="1">
    <citation type="submission" date="2019-03" db="EMBL/GenBank/DDBJ databases">
        <authorList>
            <person name="Nijsse B."/>
        </authorList>
    </citation>
    <scope>NUCLEOTIDE SEQUENCE [LARGE SCALE GENOMIC DNA]</scope>
    <source>
        <strain evidence="10">Desulfoluna butyratoxydans MSL71</strain>
    </source>
</reference>
<evidence type="ECO:0000259" key="9">
    <source>
        <dbReference type="PROSITE" id="PS51747"/>
    </source>
</evidence>
<comment type="function">
    <text evidence="8">Catalyzes the deamination of adenosine to inosine at the wobble position 34 of tRNA(Arg2).</text>
</comment>
<keyword evidence="6 8" id="KW-0862">Zinc</keyword>
<dbReference type="RefSeq" id="WP_180145453.1">
    <property type="nucleotide sequence ID" value="NZ_CAADHO010000011.1"/>
</dbReference>
<evidence type="ECO:0000256" key="7">
    <source>
        <dbReference type="ARBA" id="ARBA00048045"/>
    </source>
</evidence>
<evidence type="ECO:0000256" key="4">
    <source>
        <dbReference type="ARBA" id="ARBA00022723"/>
    </source>
</evidence>
<evidence type="ECO:0000256" key="5">
    <source>
        <dbReference type="ARBA" id="ARBA00022801"/>
    </source>
</evidence>
<evidence type="ECO:0000256" key="2">
    <source>
        <dbReference type="ARBA" id="ARBA00011738"/>
    </source>
</evidence>
<dbReference type="PANTHER" id="PTHR11079:SF202">
    <property type="entry name" value="TRNA-SPECIFIC ADENOSINE DEAMINASE"/>
    <property type="match status" value="1"/>
</dbReference>
<dbReference type="Pfam" id="PF00383">
    <property type="entry name" value="dCMP_cyt_deam_1"/>
    <property type="match status" value="1"/>
</dbReference>
<evidence type="ECO:0000256" key="1">
    <source>
        <dbReference type="ARBA" id="ARBA00010669"/>
    </source>
</evidence>
<keyword evidence="11" id="KW-1185">Reference proteome</keyword>
<evidence type="ECO:0000313" key="10">
    <source>
        <dbReference type="EMBL" id="VFQ46865.1"/>
    </source>
</evidence>
<dbReference type="HAMAP" id="MF_00972">
    <property type="entry name" value="tRNA_aden_deaminase"/>
    <property type="match status" value="1"/>
</dbReference>
<dbReference type="AlphaFoldDB" id="A0A4U8YR91"/>
<dbReference type="PROSITE" id="PS51747">
    <property type="entry name" value="CYT_DCMP_DEAMINASES_2"/>
    <property type="match status" value="1"/>
</dbReference>
<evidence type="ECO:0000313" key="11">
    <source>
        <dbReference type="Proteomes" id="UP000507962"/>
    </source>
</evidence>
<proteinExistence type="inferred from homology"/>
<dbReference type="CDD" id="cd01285">
    <property type="entry name" value="nucleoside_deaminase"/>
    <property type="match status" value="1"/>
</dbReference>
<evidence type="ECO:0000256" key="8">
    <source>
        <dbReference type="HAMAP-Rule" id="MF_00972"/>
    </source>
</evidence>
<keyword evidence="4 8" id="KW-0479">Metal-binding</keyword>
<dbReference type="SUPFAM" id="SSF53927">
    <property type="entry name" value="Cytidine deaminase-like"/>
    <property type="match status" value="1"/>
</dbReference>
<evidence type="ECO:0000256" key="6">
    <source>
        <dbReference type="ARBA" id="ARBA00022833"/>
    </source>
</evidence>
<dbReference type="GO" id="GO:0052717">
    <property type="term" value="F:tRNA-specific adenosine-34 deaminase activity"/>
    <property type="evidence" value="ECO:0007669"/>
    <property type="project" value="UniProtKB-UniRule"/>
</dbReference>